<feature type="transmembrane region" description="Helical" evidence="5">
    <location>
        <begin position="25"/>
        <end position="51"/>
    </location>
</feature>
<keyword evidence="8" id="KW-1185">Reference proteome</keyword>
<evidence type="ECO:0000313" key="7">
    <source>
        <dbReference type="EMBL" id="QCY71193.1"/>
    </source>
</evidence>
<dbReference type="PANTHER" id="PTHR38480">
    <property type="entry name" value="SLR0254 PROTEIN"/>
    <property type="match status" value="1"/>
</dbReference>
<feature type="transmembrane region" description="Helical" evidence="5">
    <location>
        <begin position="109"/>
        <end position="130"/>
    </location>
</feature>
<name>A0A5B7X964_9FLAO</name>
<dbReference type="GO" id="GO:0016020">
    <property type="term" value="C:membrane"/>
    <property type="evidence" value="ECO:0007669"/>
    <property type="project" value="UniProtKB-SubCell"/>
</dbReference>
<organism evidence="7 8">
    <name type="scientific">Antarcticibacterium flavum</name>
    <dbReference type="NCBI Taxonomy" id="2058175"/>
    <lineage>
        <taxon>Bacteria</taxon>
        <taxon>Pseudomonadati</taxon>
        <taxon>Bacteroidota</taxon>
        <taxon>Flavobacteriia</taxon>
        <taxon>Flavobacteriales</taxon>
        <taxon>Flavobacteriaceae</taxon>
        <taxon>Antarcticibacterium</taxon>
    </lineage>
</organism>
<dbReference type="EMBL" id="CP040812">
    <property type="protein sequence ID" value="QCY71193.1"/>
    <property type="molecule type" value="Genomic_DNA"/>
</dbReference>
<evidence type="ECO:0000256" key="1">
    <source>
        <dbReference type="ARBA" id="ARBA00004141"/>
    </source>
</evidence>
<dbReference type="PANTHER" id="PTHR38480:SF1">
    <property type="entry name" value="SLR0254 PROTEIN"/>
    <property type="match status" value="1"/>
</dbReference>
<feature type="domain" description="RDD" evidence="6">
    <location>
        <begin position="18"/>
        <end position="143"/>
    </location>
</feature>
<keyword evidence="2 5" id="KW-0812">Transmembrane</keyword>
<reference evidence="7 8" key="1">
    <citation type="submission" date="2019-06" db="EMBL/GenBank/DDBJ databases">
        <title>Complete genome sequence of Antarcticibacterium flavum KCTC 52984T from an Antarctic marine sediment.</title>
        <authorList>
            <person name="Lee Y.M."/>
            <person name="Shin S.C."/>
        </authorList>
    </citation>
    <scope>NUCLEOTIDE SEQUENCE [LARGE SCALE GENOMIC DNA]</scope>
    <source>
        <strain evidence="7 8">KCTC 52984</strain>
    </source>
</reference>
<keyword evidence="4 5" id="KW-0472">Membrane</keyword>
<evidence type="ECO:0000256" key="4">
    <source>
        <dbReference type="ARBA" id="ARBA00023136"/>
    </source>
</evidence>
<evidence type="ECO:0000256" key="2">
    <source>
        <dbReference type="ARBA" id="ARBA00022692"/>
    </source>
</evidence>
<comment type="subcellular location">
    <subcellularLocation>
        <location evidence="1">Membrane</location>
        <topology evidence="1">Multi-pass membrane protein</topology>
    </subcellularLocation>
</comment>
<dbReference type="OrthoDB" id="9814143at2"/>
<dbReference type="RefSeq" id="WP_139067741.1">
    <property type="nucleotide sequence ID" value="NZ_CP040812.1"/>
</dbReference>
<dbReference type="InterPro" id="IPR010432">
    <property type="entry name" value="RDD"/>
</dbReference>
<dbReference type="Pfam" id="PF06271">
    <property type="entry name" value="RDD"/>
    <property type="match status" value="1"/>
</dbReference>
<accession>A0A5B7X964</accession>
<proteinExistence type="predicted"/>
<dbReference type="KEGG" id="afla:FHG64_18340"/>
<protein>
    <submittedName>
        <fullName evidence="7">RDD family protein</fullName>
    </submittedName>
</protein>
<evidence type="ECO:0000259" key="6">
    <source>
        <dbReference type="Pfam" id="PF06271"/>
    </source>
</evidence>
<keyword evidence="3 5" id="KW-1133">Transmembrane helix</keyword>
<sequence length="238" mass="26621">MDNFQIETAQNIGIHQNVAGIGERILAFLIDTLILTGFAILTSLAISGLGLGGGELWVYYLVVGLPIFLYYLLWETFNNGQSPGKAALDLRVVRLDGARPRFNQFIVRWLLRIVDISISSGAVAVVTILLNGKGQRLGDLAAGTTVITEKKQVNLSQTILMDLPENFEPTYPQVIALKDRDIQDIKRIYNDARQYGNHKVIVTLSQKIASIIEVEPKEKPVDFVRIILRDYNYYTQGN</sequence>
<evidence type="ECO:0000313" key="8">
    <source>
        <dbReference type="Proteomes" id="UP000309016"/>
    </source>
</evidence>
<evidence type="ECO:0000256" key="5">
    <source>
        <dbReference type="SAM" id="Phobius"/>
    </source>
</evidence>
<dbReference type="AlphaFoldDB" id="A0A5B7X964"/>
<dbReference type="Proteomes" id="UP000309016">
    <property type="component" value="Chromosome"/>
</dbReference>
<evidence type="ECO:0000256" key="3">
    <source>
        <dbReference type="ARBA" id="ARBA00022989"/>
    </source>
</evidence>
<feature type="transmembrane region" description="Helical" evidence="5">
    <location>
        <begin position="57"/>
        <end position="74"/>
    </location>
</feature>
<gene>
    <name evidence="7" type="ORF">FHG64_18340</name>
</gene>